<keyword evidence="4 6" id="KW-0067">ATP-binding</keyword>
<dbReference type="RefSeq" id="WP_110842008.1">
    <property type="nucleotide sequence ID" value="NZ_QJVJ01000009.1"/>
</dbReference>
<proteinExistence type="inferred from homology"/>
<name>A0A2V5KF06_9BACL</name>
<dbReference type="Pfam" id="PF00005">
    <property type="entry name" value="ABC_tran"/>
    <property type="match status" value="1"/>
</dbReference>
<sequence length="198" mass="22031">MRLEGIGLGYRYGRGPWILRNVDIAVEAGEIVGLIGPSGRGKSTLGRLLAGYDKPEEGVVRLNGKPLPAEGYSPVQLVFQHPEKAVNPRMRMRGILNEGWKPDRAFRASLGIADEWLDRFPHELSGGELQRFCVARALGPATRFLIADEMTTMLDAITQAQIWHAVLDIARERRLGLLVVSHERSLVQRLCSRVIELA</sequence>
<dbReference type="SMART" id="SM00382">
    <property type="entry name" value="AAA"/>
    <property type="match status" value="1"/>
</dbReference>
<evidence type="ECO:0000256" key="1">
    <source>
        <dbReference type="ARBA" id="ARBA00005417"/>
    </source>
</evidence>
<organism evidence="6 7">
    <name type="scientific">Paenibacillus flagellatus</name>
    <dbReference type="NCBI Taxonomy" id="2211139"/>
    <lineage>
        <taxon>Bacteria</taxon>
        <taxon>Bacillati</taxon>
        <taxon>Bacillota</taxon>
        <taxon>Bacilli</taxon>
        <taxon>Bacillales</taxon>
        <taxon>Paenibacillaceae</taxon>
        <taxon>Paenibacillus</taxon>
    </lineage>
</organism>
<dbReference type="SUPFAM" id="SSF52540">
    <property type="entry name" value="P-loop containing nucleoside triphosphate hydrolases"/>
    <property type="match status" value="1"/>
</dbReference>
<dbReference type="GO" id="GO:0055085">
    <property type="term" value="P:transmembrane transport"/>
    <property type="evidence" value="ECO:0007669"/>
    <property type="project" value="UniProtKB-ARBA"/>
</dbReference>
<evidence type="ECO:0000313" key="7">
    <source>
        <dbReference type="Proteomes" id="UP000247476"/>
    </source>
</evidence>
<dbReference type="Proteomes" id="UP000247476">
    <property type="component" value="Unassembled WGS sequence"/>
</dbReference>
<evidence type="ECO:0000256" key="3">
    <source>
        <dbReference type="ARBA" id="ARBA00022741"/>
    </source>
</evidence>
<dbReference type="PROSITE" id="PS50893">
    <property type="entry name" value="ABC_TRANSPORTER_2"/>
    <property type="match status" value="1"/>
</dbReference>
<keyword evidence="7" id="KW-1185">Reference proteome</keyword>
<dbReference type="InterPro" id="IPR027417">
    <property type="entry name" value="P-loop_NTPase"/>
</dbReference>
<reference evidence="6 7" key="1">
    <citation type="submission" date="2018-05" db="EMBL/GenBank/DDBJ databases">
        <title>Paenibacillus flagellatus sp. nov., isolated from selenium mineral soil.</title>
        <authorList>
            <person name="Dai X."/>
        </authorList>
    </citation>
    <scope>NUCLEOTIDE SEQUENCE [LARGE SCALE GENOMIC DNA]</scope>
    <source>
        <strain evidence="6 7">DXL2</strain>
    </source>
</reference>
<dbReference type="InterPro" id="IPR050319">
    <property type="entry name" value="ABC_transp_ATP-bind"/>
</dbReference>
<dbReference type="InterPro" id="IPR003593">
    <property type="entry name" value="AAA+_ATPase"/>
</dbReference>
<protein>
    <submittedName>
        <fullName evidence="6">ABC transporter ATP-binding protein</fullName>
    </submittedName>
</protein>
<keyword evidence="3" id="KW-0547">Nucleotide-binding</keyword>
<evidence type="ECO:0000256" key="4">
    <source>
        <dbReference type="ARBA" id="ARBA00022840"/>
    </source>
</evidence>
<accession>A0A2V5KF06</accession>
<evidence type="ECO:0000259" key="5">
    <source>
        <dbReference type="PROSITE" id="PS50893"/>
    </source>
</evidence>
<keyword evidence="2" id="KW-0813">Transport</keyword>
<dbReference type="EMBL" id="QJVJ01000009">
    <property type="protein sequence ID" value="PYI52640.1"/>
    <property type="molecule type" value="Genomic_DNA"/>
</dbReference>
<feature type="domain" description="ABC transporter" evidence="5">
    <location>
        <begin position="1"/>
        <end position="198"/>
    </location>
</feature>
<dbReference type="PANTHER" id="PTHR43776:SF7">
    <property type="entry name" value="D,D-DIPEPTIDE TRANSPORT ATP-BINDING PROTEIN DDPF-RELATED"/>
    <property type="match status" value="1"/>
</dbReference>
<comment type="caution">
    <text evidence="6">The sequence shown here is derived from an EMBL/GenBank/DDBJ whole genome shotgun (WGS) entry which is preliminary data.</text>
</comment>
<dbReference type="AlphaFoldDB" id="A0A2V5KF06"/>
<dbReference type="OrthoDB" id="9806285at2"/>
<evidence type="ECO:0000313" key="6">
    <source>
        <dbReference type="EMBL" id="PYI52640.1"/>
    </source>
</evidence>
<comment type="similarity">
    <text evidence="1">Belongs to the ABC transporter superfamily.</text>
</comment>
<dbReference type="PANTHER" id="PTHR43776">
    <property type="entry name" value="TRANSPORT ATP-BINDING PROTEIN"/>
    <property type="match status" value="1"/>
</dbReference>
<dbReference type="GO" id="GO:0005524">
    <property type="term" value="F:ATP binding"/>
    <property type="evidence" value="ECO:0007669"/>
    <property type="project" value="UniProtKB-KW"/>
</dbReference>
<dbReference type="Gene3D" id="3.40.50.300">
    <property type="entry name" value="P-loop containing nucleotide triphosphate hydrolases"/>
    <property type="match status" value="1"/>
</dbReference>
<dbReference type="InterPro" id="IPR017871">
    <property type="entry name" value="ABC_transporter-like_CS"/>
</dbReference>
<gene>
    <name evidence="6" type="ORF">DLM86_20970</name>
</gene>
<dbReference type="GO" id="GO:0016887">
    <property type="term" value="F:ATP hydrolysis activity"/>
    <property type="evidence" value="ECO:0007669"/>
    <property type="project" value="InterPro"/>
</dbReference>
<dbReference type="PROSITE" id="PS00211">
    <property type="entry name" value="ABC_TRANSPORTER_1"/>
    <property type="match status" value="1"/>
</dbReference>
<evidence type="ECO:0000256" key="2">
    <source>
        <dbReference type="ARBA" id="ARBA00022448"/>
    </source>
</evidence>
<dbReference type="InterPro" id="IPR003439">
    <property type="entry name" value="ABC_transporter-like_ATP-bd"/>
</dbReference>